<dbReference type="Pfam" id="PF12146">
    <property type="entry name" value="Hydrolase_4"/>
    <property type="match status" value="1"/>
</dbReference>
<evidence type="ECO:0000259" key="1">
    <source>
        <dbReference type="Pfam" id="PF12146"/>
    </source>
</evidence>
<dbReference type="InterPro" id="IPR012354">
    <property type="entry name" value="Esterase_lipase"/>
</dbReference>
<evidence type="ECO:0000313" key="2">
    <source>
        <dbReference type="EMBL" id="GAA3928972.1"/>
    </source>
</evidence>
<evidence type="ECO:0000313" key="3">
    <source>
        <dbReference type="Proteomes" id="UP001501565"/>
    </source>
</evidence>
<dbReference type="Proteomes" id="UP001501565">
    <property type="component" value="Unassembled WGS sequence"/>
</dbReference>
<dbReference type="Gene3D" id="3.40.50.1820">
    <property type="entry name" value="alpha/beta hydrolase"/>
    <property type="match status" value="1"/>
</dbReference>
<gene>
    <name evidence="2" type="ORF">GCM10022277_26850</name>
</gene>
<dbReference type="PIRSF" id="PIRSF017388">
    <property type="entry name" value="Esterase_lipase"/>
    <property type="match status" value="1"/>
</dbReference>
<name>A0ABP7MVI9_9GAMM</name>
<accession>A0ABP7MVI9</accession>
<dbReference type="PRINTS" id="PR00111">
    <property type="entry name" value="ABHYDROLASE"/>
</dbReference>
<dbReference type="InterPro" id="IPR051044">
    <property type="entry name" value="MAG_DAG_Lipase"/>
</dbReference>
<keyword evidence="3" id="KW-1185">Reference proteome</keyword>
<reference evidence="3" key="1">
    <citation type="journal article" date="2019" name="Int. J. Syst. Evol. Microbiol.">
        <title>The Global Catalogue of Microorganisms (GCM) 10K type strain sequencing project: providing services to taxonomists for standard genome sequencing and annotation.</title>
        <authorList>
            <consortium name="The Broad Institute Genomics Platform"/>
            <consortium name="The Broad Institute Genome Sequencing Center for Infectious Disease"/>
            <person name="Wu L."/>
            <person name="Ma J."/>
        </authorList>
    </citation>
    <scope>NUCLEOTIDE SEQUENCE [LARGE SCALE GENOMIC DNA]</scope>
    <source>
        <strain evidence="3">JCM 17551</strain>
    </source>
</reference>
<dbReference type="SUPFAM" id="SSF53474">
    <property type="entry name" value="alpha/beta-Hydrolases"/>
    <property type="match status" value="1"/>
</dbReference>
<protein>
    <recommendedName>
        <fullName evidence="1">Serine aminopeptidase S33 domain-containing protein</fullName>
    </recommendedName>
</protein>
<sequence length="286" mass="32266">MTISAQCQMLIDNELQLFKREFELHYQAEETKPENIGQPYLLHRPESKRGVLLIHGLMAAPEEVREWAEYLFDQGYTVYAPRMAGHGTTAQDLSNRTMEEWVGSVNRAHEILKHCCDQITVAGFSTGGAIALQQAISKPDQFKALISISAPLKFKKFSAHFAEPVNHWNRVLTKLGTNKGKKEFVTNHADNPHINYLKCPVNGIVQIKRLMRGVVKGLPSIRIPSLIVHGTEDPKVDVQSSRDIYQALTSQIKVHKEINFHLHGIIRGEVAKEVFNEVGDFLQSAH</sequence>
<comment type="caution">
    <text evidence="2">The sequence shown here is derived from an EMBL/GenBank/DDBJ whole genome shotgun (WGS) entry which is preliminary data.</text>
</comment>
<dbReference type="InterPro" id="IPR029058">
    <property type="entry name" value="AB_hydrolase_fold"/>
</dbReference>
<proteinExistence type="predicted"/>
<dbReference type="PANTHER" id="PTHR11614">
    <property type="entry name" value="PHOSPHOLIPASE-RELATED"/>
    <property type="match status" value="1"/>
</dbReference>
<organism evidence="2 3">
    <name type="scientific">Litoribacillus peritrichatus</name>
    <dbReference type="NCBI Taxonomy" id="718191"/>
    <lineage>
        <taxon>Bacteria</taxon>
        <taxon>Pseudomonadati</taxon>
        <taxon>Pseudomonadota</taxon>
        <taxon>Gammaproteobacteria</taxon>
        <taxon>Oceanospirillales</taxon>
        <taxon>Oceanospirillaceae</taxon>
        <taxon>Litoribacillus</taxon>
    </lineage>
</organism>
<feature type="domain" description="Serine aminopeptidase S33" evidence="1">
    <location>
        <begin position="46"/>
        <end position="266"/>
    </location>
</feature>
<dbReference type="InterPro" id="IPR000073">
    <property type="entry name" value="AB_hydrolase_1"/>
</dbReference>
<dbReference type="EMBL" id="BAABBN010000007">
    <property type="protein sequence ID" value="GAA3928972.1"/>
    <property type="molecule type" value="Genomic_DNA"/>
</dbReference>
<dbReference type="InterPro" id="IPR022742">
    <property type="entry name" value="Hydrolase_4"/>
</dbReference>
<dbReference type="RefSeq" id="WP_344799058.1">
    <property type="nucleotide sequence ID" value="NZ_BAABBN010000007.1"/>
</dbReference>